<accession>A0A5K1FP56</accession>
<dbReference type="EMBL" id="LR721786">
    <property type="protein sequence ID" value="VVW66393.1"/>
    <property type="molecule type" value="Genomic_DNA"/>
</dbReference>
<dbReference type="AlphaFoldDB" id="A0A5K1FP56"/>
<protein>
    <submittedName>
        <fullName evidence="1">Uncharacterized protein</fullName>
    </submittedName>
</protein>
<reference evidence="1" key="1">
    <citation type="submission" date="2019-09" db="EMBL/GenBank/DDBJ databases">
        <authorList>
            <person name="Zhang L."/>
        </authorList>
    </citation>
    <scope>NUCLEOTIDE SEQUENCE</scope>
</reference>
<organism evidence="1">
    <name type="scientific">Nymphaea colorata</name>
    <name type="common">pocket water lily</name>
    <dbReference type="NCBI Taxonomy" id="210225"/>
    <lineage>
        <taxon>Eukaryota</taxon>
        <taxon>Viridiplantae</taxon>
        <taxon>Streptophyta</taxon>
        <taxon>Embryophyta</taxon>
        <taxon>Tracheophyta</taxon>
        <taxon>Spermatophyta</taxon>
        <taxon>Magnoliopsida</taxon>
        <taxon>Nymphaeales</taxon>
        <taxon>Nymphaeaceae</taxon>
        <taxon>Nymphaea</taxon>
    </lineage>
</organism>
<gene>
    <name evidence="1" type="ORF">NYM_LOCUS25692</name>
</gene>
<evidence type="ECO:0000313" key="1">
    <source>
        <dbReference type="EMBL" id="VVW66393.1"/>
    </source>
</evidence>
<name>A0A5K1FP56_9MAGN</name>
<proteinExistence type="predicted"/>
<sequence>MPVVPLGEDQSEEALIPTSPKWADRAHYLMSSGSMDF</sequence>